<dbReference type="Gene3D" id="3.10.180.10">
    <property type="entry name" value="2,3-Dihydroxybiphenyl 1,2-Dioxygenase, domain 1"/>
    <property type="match status" value="1"/>
</dbReference>
<accession>A0ABT0UFZ5</accession>
<feature type="domain" description="VOC" evidence="2">
    <location>
        <begin position="21"/>
        <end position="144"/>
    </location>
</feature>
<dbReference type="SUPFAM" id="SSF54593">
    <property type="entry name" value="Glyoxalase/Bleomycin resistance protein/Dihydroxybiphenyl dioxygenase"/>
    <property type="match status" value="1"/>
</dbReference>
<proteinExistence type="predicted"/>
<feature type="region of interest" description="Disordered" evidence="1">
    <location>
        <begin position="150"/>
        <end position="177"/>
    </location>
</feature>
<dbReference type="CDD" id="cd06587">
    <property type="entry name" value="VOC"/>
    <property type="match status" value="1"/>
</dbReference>
<protein>
    <submittedName>
        <fullName evidence="3">VOC family protein</fullName>
    </submittedName>
</protein>
<evidence type="ECO:0000313" key="4">
    <source>
        <dbReference type="Proteomes" id="UP001431429"/>
    </source>
</evidence>
<comment type="caution">
    <text evidence="3">The sequence shown here is derived from an EMBL/GenBank/DDBJ whole genome shotgun (WGS) entry which is preliminary data.</text>
</comment>
<gene>
    <name evidence="3" type="ORF">NBG84_03205</name>
</gene>
<dbReference type="InterPro" id="IPR037523">
    <property type="entry name" value="VOC_core"/>
</dbReference>
<dbReference type="Pfam" id="PF00903">
    <property type="entry name" value="Glyoxalase"/>
    <property type="match status" value="1"/>
</dbReference>
<reference evidence="3" key="1">
    <citation type="submission" date="2022-06" db="EMBL/GenBank/DDBJ databases">
        <title>Genome public.</title>
        <authorList>
            <person name="Sun Q."/>
        </authorList>
    </citation>
    <scope>NUCLEOTIDE SEQUENCE</scope>
    <source>
        <strain evidence="3">CWNU-1</strain>
    </source>
</reference>
<dbReference type="PROSITE" id="PS51819">
    <property type="entry name" value="VOC"/>
    <property type="match status" value="1"/>
</dbReference>
<keyword evidence="4" id="KW-1185">Reference proteome</keyword>
<evidence type="ECO:0000313" key="3">
    <source>
        <dbReference type="EMBL" id="MCM2387329.1"/>
    </source>
</evidence>
<dbReference type="InterPro" id="IPR029068">
    <property type="entry name" value="Glyas_Bleomycin-R_OHBP_Dase"/>
</dbReference>
<dbReference type="EMBL" id="JAMQAW010000002">
    <property type="protein sequence ID" value="MCM2387329.1"/>
    <property type="molecule type" value="Genomic_DNA"/>
</dbReference>
<organism evidence="3 4">
    <name type="scientific">Streptomyces albipurpureus</name>
    <dbReference type="NCBI Taxonomy" id="2897419"/>
    <lineage>
        <taxon>Bacteria</taxon>
        <taxon>Bacillati</taxon>
        <taxon>Actinomycetota</taxon>
        <taxon>Actinomycetes</taxon>
        <taxon>Kitasatosporales</taxon>
        <taxon>Streptomycetaceae</taxon>
        <taxon>Streptomyces</taxon>
    </lineage>
</organism>
<dbReference type="RefSeq" id="WP_250917677.1">
    <property type="nucleotide sequence ID" value="NZ_JAMQAW010000002.1"/>
</dbReference>
<dbReference type="Proteomes" id="UP001431429">
    <property type="component" value="Unassembled WGS sequence"/>
</dbReference>
<dbReference type="InterPro" id="IPR004360">
    <property type="entry name" value="Glyas_Fos-R_dOase_dom"/>
</dbReference>
<evidence type="ECO:0000256" key="1">
    <source>
        <dbReference type="SAM" id="MobiDB-lite"/>
    </source>
</evidence>
<name>A0ABT0UFZ5_9ACTN</name>
<sequence>MTTPAWLEREPSQTDESILWRTSMITIRSTDQPRAVRWYRNVLGFKLEFDIPIRVPNRPFRMAVLVGPDNRRVEITGRGVPSKEPVDVWDTPVSVTYQVEDLAATRAHLEAMGVPYFTPEFKGQYGMLLTILDPDNNIIKIQAPNGRCVKEQNLEDPNTPRYLDEPKYVADPEVSDG</sequence>
<evidence type="ECO:0000259" key="2">
    <source>
        <dbReference type="PROSITE" id="PS51819"/>
    </source>
</evidence>